<feature type="region of interest" description="Disordered" evidence="1">
    <location>
        <begin position="199"/>
        <end position="229"/>
    </location>
</feature>
<accession>A0A5C6PEW1</accession>
<evidence type="ECO:0000313" key="3">
    <source>
        <dbReference type="Proteomes" id="UP000324091"/>
    </source>
</evidence>
<organism evidence="2 3">
    <name type="scientific">Takifugu flavidus</name>
    <name type="common">sansaifugu</name>
    <dbReference type="NCBI Taxonomy" id="433684"/>
    <lineage>
        <taxon>Eukaryota</taxon>
        <taxon>Metazoa</taxon>
        <taxon>Chordata</taxon>
        <taxon>Craniata</taxon>
        <taxon>Vertebrata</taxon>
        <taxon>Euteleostomi</taxon>
        <taxon>Actinopterygii</taxon>
        <taxon>Neopterygii</taxon>
        <taxon>Teleostei</taxon>
        <taxon>Neoteleostei</taxon>
        <taxon>Acanthomorphata</taxon>
        <taxon>Eupercaria</taxon>
        <taxon>Tetraodontiformes</taxon>
        <taxon>Tetradontoidea</taxon>
        <taxon>Tetraodontidae</taxon>
        <taxon>Takifugu</taxon>
    </lineage>
</organism>
<evidence type="ECO:0000313" key="2">
    <source>
        <dbReference type="EMBL" id="TWW77351.1"/>
    </source>
</evidence>
<reference evidence="2 3" key="1">
    <citation type="submission" date="2019-04" db="EMBL/GenBank/DDBJ databases">
        <title>Chromosome genome assembly for Takifugu flavidus.</title>
        <authorList>
            <person name="Xiao S."/>
        </authorList>
    </citation>
    <scope>NUCLEOTIDE SEQUENCE [LARGE SCALE GENOMIC DNA]</scope>
    <source>
        <strain evidence="2">HTHZ2018</strain>
        <tissue evidence="2">Muscle</tissue>
    </source>
</reference>
<comment type="caution">
    <text evidence="2">The sequence shown here is derived from an EMBL/GenBank/DDBJ whole genome shotgun (WGS) entry which is preliminary data.</text>
</comment>
<dbReference type="AlphaFoldDB" id="A0A5C6PEW1"/>
<sequence>MEVEKPAGLQGDHLDLGSEHLTRELVEQTATRVPDNEMEDVENSLNVSTKRKNTDTKIKNDKIKKLSTDEQVSPAFEPAVDAPGLQDGQVMGTLVRSRFQHIAQMDAPSHFFFGLERKNGQRRVIHSLRANNGQVLEDPIEIRQRAVIYCWDQYRKECWEEPEVEQSPALHGLAGGKAPGIDGLPAEFYWTFWPAVRPQGQSEPRSAATEQQESRPYPPPKERGPTGRKELVPGVLAMHRLQATVQGVGNSAEKEKAFNRYWYQYLWWTLQAFGFSPGFIARIQALYCGIESVLKINGGLSAPFIVRRGIRQGRSTLCLLSLSSGD</sequence>
<feature type="region of interest" description="Disordered" evidence="1">
    <location>
        <begin position="29"/>
        <end position="52"/>
    </location>
</feature>
<name>A0A5C6PEW1_9TELE</name>
<dbReference type="EMBL" id="RHFK02000004">
    <property type="protein sequence ID" value="TWW77351.1"/>
    <property type="molecule type" value="Genomic_DNA"/>
</dbReference>
<gene>
    <name evidence="2" type="ORF">D4764_12G0007410</name>
</gene>
<feature type="compositionally biased region" description="Basic and acidic residues" evidence="1">
    <location>
        <begin position="220"/>
        <end position="229"/>
    </location>
</feature>
<keyword evidence="3" id="KW-1185">Reference proteome</keyword>
<dbReference type="PANTHER" id="PTHR19446">
    <property type="entry name" value="REVERSE TRANSCRIPTASES"/>
    <property type="match status" value="1"/>
</dbReference>
<evidence type="ECO:0000256" key="1">
    <source>
        <dbReference type="SAM" id="MobiDB-lite"/>
    </source>
</evidence>
<feature type="compositionally biased region" description="Polar residues" evidence="1">
    <location>
        <begin position="199"/>
        <end position="211"/>
    </location>
</feature>
<protein>
    <submittedName>
        <fullName evidence="2">Transposon TX1 uncharacterized 149 kDa protein ORF 2</fullName>
    </submittedName>
</protein>
<dbReference type="Proteomes" id="UP000324091">
    <property type="component" value="Chromosome 12"/>
</dbReference>
<proteinExistence type="predicted"/>